<evidence type="ECO:0000313" key="3">
    <source>
        <dbReference type="Proteomes" id="UP001387447"/>
    </source>
</evidence>
<organism evidence="2 3">
    <name type="scientific">Limnospira fusiformis PMC 851.14</name>
    <dbReference type="NCBI Taxonomy" id="2219512"/>
    <lineage>
        <taxon>Bacteria</taxon>
        <taxon>Bacillati</taxon>
        <taxon>Cyanobacteriota</taxon>
        <taxon>Cyanophyceae</taxon>
        <taxon>Oscillatoriophycideae</taxon>
        <taxon>Oscillatoriales</taxon>
        <taxon>Sirenicapillariaceae</taxon>
        <taxon>Limnospira</taxon>
    </lineage>
</organism>
<evidence type="ECO:0000313" key="2">
    <source>
        <dbReference type="EMBL" id="MEK9513147.1"/>
    </source>
</evidence>
<comment type="caution">
    <text evidence="2">The sequence shown here is derived from an EMBL/GenBank/DDBJ whole genome shotgun (WGS) entry which is preliminary data.</text>
</comment>
<name>A0ABU9EP24_LIMFS</name>
<reference evidence="2 3" key="1">
    <citation type="journal article" date="2024" name="Front. Microbiol.">
        <title>Transcriptomic insights into the dominance of two phototrophs throughout the water column of a tropical hypersaline-alkaline crater lake (Dziani Dzaha, Mayotte).</title>
        <authorList>
            <person name="Duperron S."/>
            <person name="Halary S."/>
            <person name="Bouly J.-P."/>
            <person name="Roussel T."/>
            <person name="Hugoni M."/>
            <person name="Bruto M."/>
            <person name="Oger P."/>
            <person name="Duval C."/>
            <person name="Woo A."/>
            <person name="Jezequiel D."/>
            <person name="Ader M."/>
            <person name="Leboulanger C."/>
            <person name="Agogue H."/>
            <person name="Grossi V."/>
            <person name="Trousselier M."/>
            <person name="Bernard C."/>
        </authorList>
    </citation>
    <scope>NUCLEOTIDE SEQUENCE [LARGE SCALE GENOMIC DNA]</scope>
    <source>
        <strain evidence="2 3">PMC 851.14</strain>
    </source>
</reference>
<keyword evidence="3" id="KW-1185">Reference proteome</keyword>
<proteinExistence type="predicted"/>
<dbReference type="EMBL" id="JBBWYZ010000013">
    <property type="protein sequence ID" value="MEK9513147.1"/>
    <property type="molecule type" value="Genomic_DNA"/>
</dbReference>
<accession>A0ABU9EP24</accession>
<sequence>MSNPTNSPVRGRKRELDVATALHSGSQSNPTNSPVRGRKLCYAGDKQVAFKSPKVQPYQFPRQGTETMQVFKLLLRQPWMSNPTNSPVRGRKHQC</sequence>
<dbReference type="RefSeq" id="WP_315662862.1">
    <property type="nucleotide sequence ID" value="NZ_JBBWYZ010000013.1"/>
</dbReference>
<feature type="compositionally biased region" description="Polar residues" evidence="1">
    <location>
        <begin position="23"/>
        <end position="34"/>
    </location>
</feature>
<dbReference type="Proteomes" id="UP001387447">
    <property type="component" value="Unassembled WGS sequence"/>
</dbReference>
<evidence type="ECO:0000256" key="1">
    <source>
        <dbReference type="SAM" id="MobiDB-lite"/>
    </source>
</evidence>
<gene>
    <name evidence="2" type="ORF">AAEJ74_16115</name>
</gene>
<protein>
    <submittedName>
        <fullName evidence="2">Uncharacterized protein</fullName>
    </submittedName>
</protein>
<feature type="region of interest" description="Disordered" evidence="1">
    <location>
        <begin position="1"/>
        <end position="37"/>
    </location>
</feature>